<proteinExistence type="evidence at transcript level"/>
<dbReference type="GO" id="GO:0045893">
    <property type="term" value="P:positive regulation of DNA-templated transcription"/>
    <property type="evidence" value="ECO:0007669"/>
    <property type="project" value="InterPro"/>
</dbReference>
<dbReference type="Gene3D" id="2.60.40.820">
    <property type="entry name" value="Transcription factor, T-box"/>
    <property type="match status" value="1"/>
</dbReference>
<dbReference type="InterPro" id="IPR036960">
    <property type="entry name" value="T-box_sf"/>
</dbReference>
<accession>V5HD73</accession>
<dbReference type="GO" id="GO:0006357">
    <property type="term" value="P:regulation of transcription by RNA polymerase II"/>
    <property type="evidence" value="ECO:0007669"/>
    <property type="project" value="UniProtKB-ARBA"/>
</dbReference>
<protein>
    <submittedName>
        <fullName evidence="7">Putative tbx2</fullName>
    </submittedName>
</protein>
<organism evidence="7">
    <name type="scientific">Ixodes ricinus</name>
    <name type="common">Common tick</name>
    <name type="synonym">Acarus ricinus</name>
    <dbReference type="NCBI Taxonomy" id="34613"/>
    <lineage>
        <taxon>Eukaryota</taxon>
        <taxon>Metazoa</taxon>
        <taxon>Ecdysozoa</taxon>
        <taxon>Arthropoda</taxon>
        <taxon>Chelicerata</taxon>
        <taxon>Arachnida</taxon>
        <taxon>Acari</taxon>
        <taxon>Parasitiformes</taxon>
        <taxon>Ixodida</taxon>
        <taxon>Ixodoidea</taxon>
        <taxon>Ixodidae</taxon>
        <taxon>Ixodinae</taxon>
        <taxon>Ixodes</taxon>
    </lineage>
</organism>
<keyword evidence="3" id="KW-0804">Transcription</keyword>
<evidence type="ECO:0000256" key="2">
    <source>
        <dbReference type="ARBA" id="ARBA00023125"/>
    </source>
</evidence>
<sequence>LMANASSHPEEPDLNAELVYEELWARLAADTHQMEVNDGCSRLSPALIIRVQGLHPEGLYKLFLLFVPTDAMVCGSGGVWTPTHRTSKLALKVLFLFTPEGRCLVETGCPN</sequence>
<comment type="caution">
    <text evidence="5">Lacks conserved residue(s) required for the propagation of feature annotation.</text>
</comment>
<keyword evidence="2 5" id="KW-0238">DNA-binding</keyword>
<dbReference type="AlphaFoldDB" id="V5HD73"/>
<evidence type="ECO:0000256" key="3">
    <source>
        <dbReference type="ARBA" id="ARBA00023163"/>
    </source>
</evidence>
<dbReference type="EMBL" id="GANP01011416">
    <property type="protein sequence ID" value="JAB73052.1"/>
    <property type="molecule type" value="mRNA"/>
</dbReference>
<keyword evidence="4 5" id="KW-0539">Nucleus</keyword>
<evidence type="ECO:0000256" key="1">
    <source>
        <dbReference type="ARBA" id="ARBA00023015"/>
    </source>
</evidence>
<dbReference type="GO" id="GO:0005634">
    <property type="term" value="C:nucleus"/>
    <property type="evidence" value="ECO:0007669"/>
    <property type="project" value="UniProtKB-SubCell"/>
</dbReference>
<evidence type="ECO:0000256" key="4">
    <source>
        <dbReference type="ARBA" id="ARBA00023242"/>
    </source>
</evidence>
<comment type="subcellular location">
    <subcellularLocation>
        <location evidence="5">Nucleus</location>
    </subcellularLocation>
</comment>
<dbReference type="GO" id="GO:0003677">
    <property type="term" value="F:DNA binding"/>
    <property type="evidence" value="ECO:0007669"/>
    <property type="project" value="UniProtKB-UniRule"/>
</dbReference>
<dbReference type="GO" id="GO:0003700">
    <property type="term" value="F:DNA-binding transcription factor activity"/>
    <property type="evidence" value="ECO:0007669"/>
    <property type="project" value="InterPro"/>
</dbReference>
<reference evidence="7" key="1">
    <citation type="journal article" date="2015" name="Sci. Rep.">
        <title>Tissue- and time-dependent transcription in Ixodes ricinus salivary glands and midguts when blood feeding on the vertebrate host.</title>
        <authorList>
            <person name="Kotsyfakis M."/>
            <person name="Schwarz A."/>
            <person name="Erhart J."/>
            <person name="Ribeiro J.M."/>
        </authorList>
    </citation>
    <scope>NUCLEOTIDE SEQUENCE</scope>
    <source>
        <tissue evidence="7">Salivary gland and midgut</tissue>
    </source>
</reference>
<keyword evidence="1" id="KW-0805">Transcription regulation</keyword>
<dbReference type="InterPro" id="IPR046360">
    <property type="entry name" value="T-box_DNA-bd"/>
</dbReference>
<feature type="non-terminal residue" evidence="7">
    <location>
        <position position="1"/>
    </location>
</feature>
<evidence type="ECO:0000256" key="5">
    <source>
        <dbReference type="PROSITE-ProRule" id="PRU00201"/>
    </source>
</evidence>
<name>V5HD73_IXORI</name>
<feature type="domain" description="T-box" evidence="6">
    <location>
        <begin position="18"/>
        <end position="70"/>
    </location>
</feature>
<dbReference type="PROSITE" id="PS50252">
    <property type="entry name" value="TBOX_3"/>
    <property type="match status" value="1"/>
</dbReference>
<dbReference type="InterPro" id="IPR008967">
    <property type="entry name" value="p53-like_TF_DNA-bd_sf"/>
</dbReference>
<evidence type="ECO:0000313" key="7">
    <source>
        <dbReference type="EMBL" id="JAB73052.1"/>
    </source>
</evidence>
<evidence type="ECO:0000259" key="6">
    <source>
        <dbReference type="PROSITE" id="PS50252"/>
    </source>
</evidence>
<dbReference type="SUPFAM" id="SSF49417">
    <property type="entry name" value="p53-like transcription factors"/>
    <property type="match status" value="1"/>
</dbReference>